<feature type="region of interest" description="Disordered" evidence="2">
    <location>
        <begin position="117"/>
        <end position="164"/>
    </location>
</feature>
<keyword evidence="1" id="KW-0677">Repeat</keyword>
<feature type="compositionally biased region" description="Polar residues" evidence="2">
    <location>
        <begin position="153"/>
        <end position="164"/>
    </location>
</feature>
<sequence length="164" mass="18135">MVYNYMQHVHSILQNEVEFCKATDLLAEPSIRTFRDKSHNSPSVTLIDYPEFSTSSINVANEIVQGVVPSWWNKRFTTLVQCQYLLRSLGHTRSGTLWQHVVRTQMAKGVSRRVRRCGCGYGPPGPTGPKGRDGKDGVDGVPGSKGEPGIDASSESHPQSDICF</sequence>
<name>A0A914RR58_PAREQ</name>
<evidence type="ECO:0000256" key="1">
    <source>
        <dbReference type="ARBA" id="ARBA00022737"/>
    </source>
</evidence>
<accession>A0A914RR58</accession>
<evidence type="ECO:0000313" key="4">
    <source>
        <dbReference type="WBParaSite" id="PEQ_0000881801-mRNA-1"/>
    </source>
</evidence>
<dbReference type="Proteomes" id="UP000887564">
    <property type="component" value="Unplaced"/>
</dbReference>
<organism evidence="3 4">
    <name type="scientific">Parascaris equorum</name>
    <name type="common">Equine roundworm</name>
    <dbReference type="NCBI Taxonomy" id="6256"/>
    <lineage>
        <taxon>Eukaryota</taxon>
        <taxon>Metazoa</taxon>
        <taxon>Ecdysozoa</taxon>
        <taxon>Nematoda</taxon>
        <taxon>Chromadorea</taxon>
        <taxon>Rhabditida</taxon>
        <taxon>Spirurina</taxon>
        <taxon>Ascaridomorpha</taxon>
        <taxon>Ascaridoidea</taxon>
        <taxon>Ascarididae</taxon>
        <taxon>Parascaris</taxon>
    </lineage>
</organism>
<keyword evidence="3" id="KW-1185">Reference proteome</keyword>
<dbReference type="AlphaFoldDB" id="A0A914RR58"/>
<proteinExistence type="predicted"/>
<dbReference type="WBParaSite" id="PEQ_0000881801-mRNA-1">
    <property type="protein sequence ID" value="PEQ_0000881801-mRNA-1"/>
    <property type="gene ID" value="PEQ_0000881801"/>
</dbReference>
<reference evidence="4" key="1">
    <citation type="submission" date="2022-11" db="UniProtKB">
        <authorList>
            <consortium name="WormBaseParasite"/>
        </authorList>
    </citation>
    <scope>IDENTIFICATION</scope>
</reference>
<evidence type="ECO:0000313" key="3">
    <source>
        <dbReference type="Proteomes" id="UP000887564"/>
    </source>
</evidence>
<dbReference type="PANTHER" id="PTHR24637:SF310">
    <property type="entry name" value="NEMATODE CUTICLE COLLAGEN N-TERMINAL DOMAIN-CONTAINING PROTEIN"/>
    <property type="match status" value="1"/>
</dbReference>
<dbReference type="PANTHER" id="PTHR24637">
    <property type="entry name" value="COLLAGEN"/>
    <property type="match status" value="1"/>
</dbReference>
<evidence type="ECO:0000256" key="2">
    <source>
        <dbReference type="SAM" id="MobiDB-lite"/>
    </source>
</evidence>
<protein>
    <submittedName>
        <fullName evidence="4">Uncharacterized protein</fullName>
    </submittedName>
</protein>